<feature type="transmembrane region" description="Helical" evidence="6">
    <location>
        <begin position="79"/>
        <end position="99"/>
    </location>
</feature>
<keyword evidence="5 6" id="KW-0472">Membrane</keyword>
<protein>
    <submittedName>
        <fullName evidence="7">Cytochrome C oxidase subunit IV family protein</fullName>
    </submittedName>
</protein>
<keyword evidence="2" id="KW-1003">Cell membrane</keyword>
<evidence type="ECO:0000256" key="3">
    <source>
        <dbReference type="ARBA" id="ARBA00022692"/>
    </source>
</evidence>
<evidence type="ECO:0000256" key="1">
    <source>
        <dbReference type="ARBA" id="ARBA00004651"/>
    </source>
</evidence>
<accession>A0AA49JSF0</accession>
<evidence type="ECO:0000256" key="4">
    <source>
        <dbReference type="ARBA" id="ARBA00022989"/>
    </source>
</evidence>
<evidence type="ECO:0000313" key="8">
    <source>
        <dbReference type="EMBL" id="WKW13967.1"/>
    </source>
</evidence>
<keyword evidence="3 6" id="KW-0812">Transmembrane</keyword>
<evidence type="ECO:0000256" key="5">
    <source>
        <dbReference type="ARBA" id="ARBA00023136"/>
    </source>
</evidence>
<keyword evidence="9" id="KW-1185">Reference proteome</keyword>
<feature type="transmembrane region" description="Helical" evidence="6">
    <location>
        <begin position="47"/>
        <end position="67"/>
    </location>
</feature>
<gene>
    <name evidence="7" type="ORF">Strain138_000291</name>
    <name evidence="8" type="ORF">Strain318_000291</name>
</gene>
<accession>A0AA49JY58</accession>
<name>A0AA49JSF0_9BACT</name>
<evidence type="ECO:0000256" key="2">
    <source>
        <dbReference type="ARBA" id="ARBA00022475"/>
    </source>
</evidence>
<dbReference type="Proteomes" id="UP001229955">
    <property type="component" value="Chromosome"/>
</dbReference>
<dbReference type="InterPro" id="IPR005171">
    <property type="entry name" value="Cyt_c_oxidase_su4_prok"/>
</dbReference>
<sequence>MAHDNKHAAAHAHPSGNTYLKVFVILTVITVIEVWAYYIPALVASPLFNPSLIAMSAAKFAIVVLFYMHLKFDHKLFRVLFSGPLIIAGATIVALLFLFGQFAL</sequence>
<feature type="transmembrane region" description="Helical" evidence="6">
    <location>
        <begin position="20"/>
        <end position="41"/>
    </location>
</feature>
<dbReference type="KEGG" id="pspc:Strain318_000291"/>
<dbReference type="EMBL" id="CP130613">
    <property type="protein sequence ID" value="WKW13967.1"/>
    <property type="molecule type" value="Genomic_DNA"/>
</dbReference>
<organism evidence="7">
    <name type="scientific">Pseudogemmatithrix spongiicola</name>
    <dbReference type="NCBI Taxonomy" id="3062599"/>
    <lineage>
        <taxon>Bacteria</taxon>
        <taxon>Pseudomonadati</taxon>
        <taxon>Gemmatimonadota</taxon>
        <taxon>Gemmatimonadia</taxon>
        <taxon>Gemmatimonadales</taxon>
        <taxon>Gemmatimonadaceae</taxon>
        <taxon>Pseudogemmatithrix</taxon>
    </lineage>
</organism>
<evidence type="ECO:0000313" key="9">
    <source>
        <dbReference type="Proteomes" id="UP001229955"/>
    </source>
</evidence>
<dbReference type="GO" id="GO:0005886">
    <property type="term" value="C:plasma membrane"/>
    <property type="evidence" value="ECO:0007669"/>
    <property type="project" value="UniProtKB-SubCell"/>
</dbReference>
<dbReference type="RefSeq" id="WP_367886762.1">
    <property type="nucleotide sequence ID" value="NZ_CP130612.1"/>
</dbReference>
<dbReference type="AlphaFoldDB" id="A0AA49JSF0"/>
<evidence type="ECO:0000313" key="7">
    <source>
        <dbReference type="EMBL" id="WKW11057.1"/>
    </source>
</evidence>
<dbReference type="EMBL" id="CP130612">
    <property type="protein sequence ID" value="WKW11057.1"/>
    <property type="molecule type" value="Genomic_DNA"/>
</dbReference>
<dbReference type="Pfam" id="PF03626">
    <property type="entry name" value="COX4_pro"/>
    <property type="match status" value="1"/>
</dbReference>
<reference evidence="7" key="1">
    <citation type="submission" date="2023-07" db="EMBL/GenBank/DDBJ databases">
        <authorList>
            <person name="Haufschild T."/>
            <person name="Kallscheuer N."/>
            <person name="Hammer J."/>
            <person name="Kohn T."/>
            <person name="Kabuu M."/>
            <person name="Jogler M."/>
            <person name="Wohfarth N."/>
            <person name="Heuer A."/>
            <person name="Rohde M."/>
            <person name="van Teeseling M.C.F."/>
            <person name="Jogler C."/>
        </authorList>
    </citation>
    <scope>NUCLEOTIDE SEQUENCE</scope>
    <source>
        <strain evidence="7">Strain 138</strain>
        <strain evidence="8">Strain 318</strain>
    </source>
</reference>
<keyword evidence="4 6" id="KW-1133">Transmembrane helix</keyword>
<evidence type="ECO:0000256" key="6">
    <source>
        <dbReference type="SAM" id="Phobius"/>
    </source>
</evidence>
<comment type="subcellular location">
    <subcellularLocation>
        <location evidence="1">Cell membrane</location>
        <topology evidence="1">Multi-pass membrane protein</topology>
    </subcellularLocation>
</comment>
<proteinExistence type="predicted"/>